<feature type="compositionally biased region" description="Low complexity" evidence="2">
    <location>
        <begin position="522"/>
        <end position="542"/>
    </location>
</feature>
<sequence>MGSAGWLVVRARPVPHSDGMKTERVPQIVLGAGAGAVLAGAAVLFVPAGLGADAPAPAPGPAARAVSAAHAGAQASLPELAALIGDREKWLRAHPGDDASWAVLGGAYVERGARNGDTASYVRAEKALKRSLAAWPARRGNVDAQLGMGALANARGDFRAARTWGEAVRKSSPRRWQAYPVLIDAYNGLGDYVSAGRAMERLRALRGGAPALSRAAMVYRDRGWREDASALAYDAVALAATPAEKAACLVRLGDLAWERGEPAEAVASYAPALGLVPGHAPALAGRARALAALGRTDEALRDYGAALEALPLPQYALEAGELYESLGLDGDARTQYEVLRVRATEAGTHGVNGALVLARYEADHGSPDAALRLLRAEWAKGHRSVHVADALGWALYRAGRAEEALPYAKRATERGLRSALFAYHRGRIEQELGEYGPARRHIEEALRINPAFSPLLAPKARRALASLGEPPEDGPEDGSEDGSAGGYTSGEPQRRAGAPRAGSPPPRDPEHRGPEPRKPRRPAATATPGASASASRSPEAER</sequence>
<feature type="compositionally biased region" description="Acidic residues" evidence="2">
    <location>
        <begin position="470"/>
        <end position="480"/>
    </location>
</feature>
<dbReference type="InterPro" id="IPR011990">
    <property type="entry name" value="TPR-like_helical_dom_sf"/>
</dbReference>
<accession>A0A918M7J8</accession>
<keyword evidence="3" id="KW-0812">Transmembrane</keyword>
<evidence type="ECO:0000313" key="4">
    <source>
        <dbReference type="EMBL" id="GGU66712.1"/>
    </source>
</evidence>
<keyword evidence="1" id="KW-0802">TPR repeat</keyword>
<name>A0A918M7J8_9ACTN</name>
<organism evidence="4 5">
    <name type="scientific">Streptomyces lavendofoliae</name>
    <dbReference type="NCBI Taxonomy" id="67314"/>
    <lineage>
        <taxon>Bacteria</taxon>
        <taxon>Bacillati</taxon>
        <taxon>Actinomycetota</taxon>
        <taxon>Actinomycetes</taxon>
        <taxon>Kitasatosporales</taxon>
        <taxon>Streptomycetaceae</taxon>
        <taxon>Streptomyces</taxon>
    </lineage>
</organism>
<dbReference type="SUPFAM" id="SSF48452">
    <property type="entry name" value="TPR-like"/>
    <property type="match status" value="2"/>
</dbReference>
<gene>
    <name evidence="4" type="ORF">GCM10010274_64120</name>
</gene>
<dbReference type="Proteomes" id="UP000636661">
    <property type="component" value="Unassembled WGS sequence"/>
</dbReference>
<keyword evidence="3" id="KW-0472">Membrane</keyword>
<dbReference type="InterPro" id="IPR019734">
    <property type="entry name" value="TPR_rpt"/>
</dbReference>
<dbReference type="SMART" id="SM00028">
    <property type="entry name" value="TPR"/>
    <property type="match status" value="4"/>
</dbReference>
<evidence type="ECO:0000256" key="1">
    <source>
        <dbReference type="PROSITE-ProRule" id="PRU00339"/>
    </source>
</evidence>
<reference evidence="4" key="1">
    <citation type="journal article" date="2014" name="Int. J. Syst. Evol. Microbiol.">
        <title>Complete genome sequence of Corynebacterium casei LMG S-19264T (=DSM 44701T), isolated from a smear-ripened cheese.</title>
        <authorList>
            <consortium name="US DOE Joint Genome Institute (JGI-PGF)"/>
            <person name="Walter F."/>
            <person name="Albersmeier A."/>
            <person name="Kalinowski J."/>
            <person name="Ruckert C."/>
        </authorList>
    </citation>
    <scope>NUCLEOTIDE SEQUENCE</scope>
    <source>
        <strain evidence="4">JCM 4391</strain>
    </source>
</reference>
<feature type="transmembrane region" description="Helical" evidence="3">
    <location>
        <begin position="28"/>
        <end position="50"/>
    </location>
</feature>
<feature type="region of interest" description="Disordered" evidence="2">
    <location>
        <begin position="466"/>
        <end position="542"/>
    </location>
</feature>
<keyword evidence="5" id="KW-1185">Reference proteome</keyword>
<dbReference type="PROSITE" id="PS50005">
    <property type="entry name" value="TPR"/>
    <property type="match status" value="1"/>
</dbReference>
<keyword evidence="3" id="KW-1133">Transmembrane helix</keyword>
<dbReference type="AlphaFoldDB" id="A0A918M7J8"/>
<feature type="compositionally biased region" description="Basic and acidic residues" evidence="2">
    <location>
        <begin position="507"/>
        <end position="517"/>
    </location>
</feature>
<comment type="caution">
    <text evidence="4">The sequence shown here is derived from an EMBL/GenBank/DDBJ whole genome shotgun (WGS) entry which is preliminary data.</text>
</comment>
<dbReference type="PANTHER" id="PTHR12558:SF13">
    <property type="entry name" value="CELL DIVISION CYCLE PROTEIN 27 HOMOLOG"/>
    <property type="match status" value="1"/>
</dbReference>
<reference evidence="4" key="2">
    <citation type="submission" date="2020-09" db="EMBL/GenBank/DDBJ databases">
        <authorList>
            <person name="Sun Q."/>
            <person name="Ohkuma M."/>
        </authorList>
    </citation>
    <scope>NUCLEOTIDE SEQUENCE</scope>
    <source>
        <strain evidence="4">JCM 4391</strain>
    </source>
</reference>
<proteinExistence type="predicted"/>
<dbReference type="PANTHER" id="PTHR12558">
    <property type="entry name" value="CELL DIVISION CYCLE 16,23,27"/>
    <property type="match status" value="1"/>
</dbReference>
<evidence type="ECO:0000256" key="3">
    <source>
        <dbReference type="SAM" id="Phobius"/>
    </source>
</evidence>
<dbReference type="Gene3D" id="1.25.40.10">
    <property type="entry name" value="Tetratricopeptide repeat domain"/>
    <property type="match status" value="3"/>
</dbReference>
<evidence type="ECO:0008006" key="6">
    <source>
        <dbReference type="Google" id="ProtNLM"/>
    </source>
</evidence>
<dbReference type="EMBL" id="BMTP01000028">
    <property type="protein sequence ID" value="GGU66712.1"/>
    <property type="molecule type" value="Genomic_DNA"/>
</dbReference>
<protein>
    <recommendedName>
        <fullName evidence="6">Tetratricopeptide repeat protein</fullName>
    </recommendedName>
</protein>
<feature type="repeat" description="TPR" evidence="1">
    <location>
        <begin position="419"/>
        <end position="452"/>
    </location>
</feature>
<evidence type="ECO:0000256" key="2">
    <source>
        <dbReference type="SAM" id="MobiDB-lite"/>
    </source>
</evidence>
<evidence type="ECO:0000313" key="5">
    <source>
        <dbReference type="Proteomes" id="UP000636661"/>
    </source>
</evidence>
<dbReference type="Pfam" id="PF13432">
    <property type="entry name" value="TPR_16"/>
    <property type="match status" value="2"/>
</dbReference>